<dbReference type="RefSeq" id="WP_009039552.1">
    <property type="nucleotide sequence ID" value="NZ_JAQCUV010000043.1"/>
</dbReference>
<dbReference type="Pfam" id="PF13692">
    <property type="entry name" value="Glyco_trans_1_4"/>
    <property type="match status" value="1"/>
</dbReference>
<comment type="caution">
    <text evidence="3">The sequence shown here is derived from an EMBL/GenBank/DDBJ whole genome shotgun (WGS) entry which is preliminary data.</text>
</comment>
<gene>
    <name evidence="3" type="ORF">DWW25_17595</name>
</gene>
<dbReference type="GO" id="GO:0016757">
    <property type="term" value="F:glycosyltransferase activity"/>
    <property type="evidence" value="ECO:0007669"/>
    <property type="project" value="TreeGrafter"/>
</dbReference>
<proteinExistence type="predicted"/>
<dbReference type="Gene3D" id="3.40.50.2000">
    <property type="entry name" value="Glycogen Phosphorylase B"/>
    <property type="match status" value="2"/>
</dbReference>
<dbReference type="SUPFAM" id="SSF53756">
    <property type="entry name" value="UDP-Glycosyltransferase/glycogen phosphorylase"/>
    <property type="match status" value="1"/>
</dbReference>
<keyword evidence="2" id="KW-1133">Transmembrane helix</keyword>
<dbReference type="GO" id="GO:0009103">
    <property type="term" value="P:lipopolysaccharide biosynthetic process"/>
    <property type="evidence" value="ECO:0007669"/>
    <property type="project" value="TreeGrafter"/>
</dbReference>
<organism evidence="3 4">
    <name type="scientific">Bacteroides xylanisolvens</name>
    <dbReference type="NCBI Taxonomy" id="371601"/>
    <lineage>
        <taxon>Bacteria</taxon>
        <taxon>Pseudomonadati</taxon>
        <taxon>Bacteroidota</taxon>
        <taxon>Bacteroidia</taxon>
        <taxon>Bacteroidales</taxon>
        <taxon>Bacteroidaceae</taxon>
        <taxon>Bacteroides</taxon>
    </lineage>
</organism>
<evidence type="ECO:0000313" key="3">
    <source>
        <dbReference type="EMBL" id="RGV10672.1"/>
    </source>
</evidence>
<dbReference type="CDD" id="cd03801">
    <property type="entry name" value="GT4_PimA-like"/>
    <property type="match status" value="1"/>
</dbReference>
<dbReference type="PANTHER" id="PTHR46401">
    <property type="entry name" value="GLYCOSYLTRANSFERASE WBBK-RELATED"/>
    <property type="match status" value="1"/>
</dbReference>
<name>A0A412VPY4_9BACE</name>
<dbReference type="AlphaFoldDB" id="A0A412VPY4"/>
<accession>A0A412VPY4</accession>
<evidence type="ECO:0000256" key="1">
    <source>
        <dbReference type="ARBA" id="ARBA00022679"/>
    </source>
</evidence>
<reference evidence="3 4" key="1">
    <citation type="submission" date="2018-08" db="EMBL/GenBank/DDBJ databases">
        <title>A genome reference for cultivated species of the human gut microbiota.</title>
        <authorList>
            <person name="Zou Y."/>
            <person name="Xue W."/>
            <person name="Luo G."/>
        </authorList>
    </citation>
    <scope>NUCLEOTIDE SEQUENCE [LARGE SCALE GENOMIC DNA]</scope>
    <source>
        <strain evidence="3 4">AF14-7</strain>
    </source>
</reference>
<keyword evidence="2" id="KW-0812">Transmembrane</keyword>
<evidence type="ECO:0000313" key="4">
    <source>
        <dbReference type="Proteomes" id="UP000283369"/>
    </source>
</evidence>
<protein>
    <submittedName>
        <fullName evidence="3">Glycosyltransferase family 1 protein</fullName>
    </submittedName>
</protein>
<dbReference type="Proteomes" id="UP000283369">
    <property type="component" value="Unassembled WGS sequence"/>
</dbReference>
<keyword evidence="2" id="KW-0472">Membrane</keyword>
<dbReference type="PANTHER" id="PTHR46401:SF2">
    <property type="entry name" value="GLYCOSYLTRANSFERASE WBBK-RELATED"/>
    <property type="match status" value="1"/>
</dbReference>
<keyword evidence="1 3" id="KW-0808">Transferase</keyword>
<feature type="transmembrane region" description="Helical" evidence="2">
    <location>
        <begin position="89"/>
        <end position="109"/>
    </location>
</feature>
<dbReference type="EMBL" id="QRYV01000045">
    <property type="protein sequence ID" value="RGV10672.1"/>
    <property type="molecule type" value="Genomic_DNA"/>
</dbReference>
<sequence>MKKKILWITGTCFFDVDENVVPKVSKLYDLYWVVLRQSVSFYSLEYIRNFMRQNEVKGYVSNLGKMSSFRAFKNYLSIIHLIKSEKYDLIYVNFMGLPYLFPLLLWLGIDPNRIVYPCHDFLDHVDIKNRRAISIYKKYIFHNFKHFQFFSKSQQKLFLEKYKKKNTFYAPLALKGFGVAKESEIARDKVVFLFFGSIRENKGLEYLIEAANKLYEKYGNKFVVKIYGGCSNWEHYSKIIRYNECFDLQIRRIENDEVANLFSASDYLILPYKDVTQSGPLLISYYYGIPVIASDHDGFREYIQDKENGFLFNNRDSNDLYCVMSRILDGNYNDKKIKENLLKFVSDNIEIEKIITLYDKAFGEIIKENNKII</sequence>
<evidence type="ECO:0000256" key="2">
    <source>
        <dbReference type="SAM" id="Phobius"/>
    </source>
</evidence>